<evidence type="ECO:0000256" key="1">
    <source>
        <dbReference type="ARBA" id="ARBA00022722"/>
    </source>
</evidence>
<reference evidence="10" key="1">
    <citation type="journal article" date="2020" name="Stud. Mycol.">
        <title>101 Dothideomycetes genomes: a test case for predicting lifestyles and emergence of pathogens.</title>
        <authorList>
            <person name="Haridas S."/>
            <person name="Albert R."/>
            <person name="Binder M."/>
            <person name="Bloem J."/>
            <person name="Labutti K."/>
            <person name="Salamov A."/>
            <person name="Andreopoulos B."/>
            <person name="Baker S."/>
            <person name="Barry K."/>
            <person name="Bills G."/>
            <person name="Bluhm B."/>
            <person name="Cannon C."/>
            <person name="Castanera R."/>
            <person name="Culley D."/>
            <person name="Daum C."/>
            <person name="Ezra D."/>
            <person name="Gonzalez J."/>
            <person name="Henrissat B."/>
            <person name="Kuo A."/>
            <person name="Liang C."/>
            <person name="Lipzen A."/>
            <person name="Lutzoni F."/>
            <person name="Magnuson J."/>
            <person name="Mondo S."/>
            <person name="Nolan M."/>
            <person name="Ohm R."/>
            <person name="Pangilinan J."/>
            <person name="Park H.-J."/>
            <person name="Ramirez L."/>
            <person name="Alfaro M."/>
            <person name="Sun H."/>
            <person name="Tritt A."/>
            <person name="Yoshinaga Y."/>
            <person name="Zwiers L.-H."/>
            <person name="Turgeon B."/>
            <person name="Goodwin S."/>
            <person name="Spatafora J."/>
            <person name="Crous P."/>
            <person name="Grigoriev I."/>
        </authorList>
    </citation>
    <scope>NUCLEOTIDE SEQUENCE</scope>
    <source>
        <strain evidence="10">ATCC 74209</strain>
    </source>
</reference>
<dbReference type="Pfam" id="PF21202">
    <property type="entry name" value="SLX1_C"/>
    <property type="match status" value="1"/>
</dbReference>
<evidence type="ECO:0000259" key="9">
    <source>
        <dbReference type="PROSITE" id="PS50164"/>
    </source>
</evidence>
<feature type="non-terminal residue" evidence="10">
    <location>
        <position position="1"/>
    </location>
</feature>
<name>A0A9P4MWZ2_9PLEO</name>
<dbReference type="PANTHER" id="PTHR20208:SF10">
    <property type="entry name" value="STRUCTURE-SPECIFIC ENDONUCLEASE SUBUNIT SLX1"/>
    <property type="match status" value="1"/>
</dbReference>
<feature type="compositionally biased region" description="Basic and acidic residues" evidence="8">
    <location>
        <begin position="346"/>
        <end position="355"/>
    </location>
</feature>
<dbReference type="EMBL" id="ML993852">
    <property type="protein sequence ID" value="KAF2205612.1"/>
    <property type="molecule type" value="Genomic_DNA"/>
</dbReference>
<evidence type="ECO:0000256" key="7">
    <source>
        <dbReference type="ARBA" id="ARBA00023242"/>
    </source>
</evidence>
<keyword evidence="7" id="KW-0539">Nucleus</keyword>
<dbReference type="GO" id="GO:0033557">
    <property type="term" value="C:Slx1-Slx4 complex"/>
    <property type="evidence" value="ECO:0007669"/>
    <property type="project" value="InterPro"/>
</dbReference>
<accession>A0A9P4MWZ2</accession>
<dbReference type="CDD" id="cd10455">
    <property type="entry name" value="GIY-YIG_SLX1"/>
    <property type="match status" value="1"/>
</dbReference>
<dbReference type="Pfam" id="PF01541">
    <property type="entry name" value="GIY-YIG"/>
    <property type="match status" value="1"/>
</dbReference>
<evidence type="ECO:0000256" key="6">
    <source>
        <dbReference type="ARBA" id="ARBA00023204"/>
    </source>
</evidence>
<feature type="domain" description="GIY-YIG" evidence="9">
    <location>
        <begin position="4"/>
        <end position="85"/>
    </location>
</feature>
<keyword evidence="2 10" id="KW-0255">Endonuclease</keyword>
<proteinExistence type="inferred from homology"/>
<feature type="compositionally biased region" description="Acidic residues" evidence="8">
    <location>
        <begin position="330"/>
        <end position="345"/>
    </location>
</feature>
<dbReference type="Proteomes" id="UP000799536">
    <property type="component" value="Unassembled WGS sequence"/>
</dbReference>
<dbReference type="Gene3D" id="3.40.1440.10">
    <property type="entry name" value="GIY-YIG endonuclease"/>
    <property type="match status" value="1"/>
</dbReference>
<organism evidence="10 11">
    <name type="scientific">Delitschia confertaspora ATCC 74209</name>
    <dbReference type="NCBI Taxonomy" id="1513339"/>
    <lineage>
        <taxon>Eukaryota</taxon>
        <taxon>Fungi</taxon>
        <taxon>Dikarya</taxon>
        <taxon>Ascomycota</taxon>
        <taxon>Pezizomycotina</taxon>
        <taxon>Dothideomycetes</taxon>
        <taxon>Pleosporomycetidae</taxon>
        <taxon>Pleosporales</taxon>
        <taxon>Delitschiaceae</taxon>
        <taxon>Delitschia</taxon>
    </lineage>
</organism>
<dbReference type="PROSITE" id="PS50164">
    <property type="entry name" value="GIY_YIG"/>
    <property type="match status" value="1"/>
</dbReference>
<evidence type="ECO:0000313" key="11">
    <source>
        <dbReference type="Proteomes" id="UP000799536"/>
    </source>
</evidence>
<comment type="caution">
    <text evidence="10">The sequence shown here is derived from an EMBL/GenBank/DDBJ whole genome shotgun (WGS) entry which is preliminary data.</text>
</comment>
<keyword evidence="5" id="KW-0233">DNA recombination</keyword>
<evidence type="ECO:0000256" key="4">
    <source>
        <dbReference type="ARBA" id="ARBA00022801"/>
    </source>
</evidence>
<dbReference type="InterPro" id="IPR035901">
    <property type="entry name" value="GIY-YIG_endonuc_sf"/>
</dbReference>
<feature type="region of interest" description="Disordered" evidence="8">
    <location>
        <begin position="24"/>
        <end position="47"/>
    </location>
</feature>
<keyword evidence="4" id="KW-0378">Hydrolase</keyword>
<evidence type="ECO:0000256" key="8">
    <source>
        <dbReference type="SAM" id="MobiDB-lite"/>
    </source>
</evidence>
<dbReference type="GO" id="GO:0008821">
    <property type="term" value="F:crossover junction DNA endonuclease activity"/>
    <property type="evidence" value="ECO:0007669"/>
    <property type="project" value="TreeGrafter"/>
</dbReference>
<keyword evidence="1" id="KW-0540">Nuclease</keyword>
<dbReference type="SMART" id="SM00465">
    <property type="entry name" value="GIYc"/>
    <property type="match status" value="1"/>
</dbReference>
<dbReference type="OrthoDB" id="24645at2759"/>
<evidence type="ECO:0000256" key="5">
    <source>
        <dbReference type="ARBA" id="ARBA00023172"/>
    </source>
</evidence>
<dbReference type="SUPFAM" id="SSF82771">
    <property type="entry name" value="GIY-YIG endonuclease"/>
    <property type="match status" value="1"/>
</dbReference>
<feature type="non-terminal residue" evidence="10">
    <location>
        <position position="355"/>
    </location>
</feature>
<dbReference type="InterPro" id="IPR048749">
    <property type="entry name" value="SLX1_C"/>
</dbReference>
<sequence length="355" mass="40845">PIPAFYCCYLLRSKNHKSYYIGSTPNPARRLRQHNGEAKGGAKKTSIGDNRPWEMACIVTGFPSRFAALQFEWAWQHTHETRHIEKDVREARIEGMRKKNKKATVSPKKKRRQKPPTSLKARLENLHHLLGVKSFRRWPLSITFFSPDIFRSWEGYSQKMEVELRKGVPVHFVDSEGDVSRTEDLAQKVPEAIRNISVAYEDCKGHVEKAGFLIDSGRTLWCAVCREKIQQASDLFLVCPLQGCQAVSHLTCLSREFLKEENNHDALIPIEGTCPGCRTKLPWVTLMKELSLRVRGEKEIEALFKPKRRKKQAVERASQPLGEQEKENEGNEGNEGNEDEELDDDWTFRVDEDDD</sequence>
<dbReference type="AlphaFoldDB" id="A0A9P4MWZ2"/>
<evidence type="ECO:0000313" key="10">
    <source>
        <dbReference type="EMBL" id="KAF2205612.1"/>
    </source>
</evidence>
<evidence type="ECO:0000256" key="3">
    <source>
        <dbReference type="ARBA" id="ARBA00022763"/>
    </source>
</evidence>
<feature type="region of interest" description="Disordered" evidence="8">
    <location>
        <begin position="95"/>
        <end position="118"/>
    </location>
</feature>
<dbReference type="GO" id="GO:0017108">
    <property type="term" value="F:5'-flap endonuclease activity"/>
    <property type="evidence" value="ECO:0007669"/>
    <property type="project" value="InterPro"/>
</dbReference>
<dbReference type="InterPro" id="IPR027520">
    <property type="entry name" value="Slx1"/>
</dbReference>
<feature type="region of interest" description="Disordered" evidence="8">
    <location>
        <begin position="306"/>
        <end position="355"/>
    </location>
</feature>
<dbReference type="InterPro" id="IPR013083">
    <property type="entry name" value="Znf_RING/FYVE/PHD"/>
</dbReference>
<gene>
    <name evidence="10" type="ORF">GQ43DRAFT_350718</name>
</gene>
<dbReference type="GO" id="GO:0000724">
    <property type="term" value="P:double-strand break repair via homologous recombination"/>
    <property type="evidence" value="ECO:0007669"/>
    <property type="project" value="TreeGrafter"/>
</dbReference>
<dbReference type="InterPro" id="IPR000305">
    <property type="entry name" value="GIY-YIG_endonuc"/>
</dbReference>
<feature type="compositionally biased region" description="Basic residues" evidence="8">
    <location>
        <begin position="98"/>
        <end position="114"/>
    </location>
</feature>
<dbReference type="FunFam" id="3.40.1440.10:FF:000006">
    <property type="entry name" value="Structure-specific endonuclease subunit SLX1"/>
    <property type="match status" value="1"/>
</dbReference>
<protein>
    <submittedName>
        <fullName evidence="10">Structure-specific endonuclease subunit SLX1</fullName>
    </submittedName>
</protein>
<keyword evidence="6" id="KW-0234">DNA repair</keyword>
<dbReference type="HAMAP" id="MF_03100">
    <property type="entry name" value="Endonuc_su_Slx1"/>
    <property type="match status" value="1"/>
</dbReference>
<keyword evidence="3" id="KW-0227">DNA damage</keyword>
<evidence type="ECO:0000256" key="2">
    <source>
        <dbReference type="ARBA" id="ARBA00022759"/>
    </source>
</evidence>
<dbReference type="PANTHER" id="PTHR20208">
    <property type="entry name" value="STRUCTURE-SPECIFIC ENDONUCLEASE SUBUNIT SLX1"/>
    <property type="match status" value="1"/>
</dbReference>
<keyword evidence="11" id="KW-1185">Reference proteome</keyword>
<dbReference type="InterPro" id="IPR050381">
    <property type="entry name" value="SLX1_endonuclease"/>
</dbReference>
<dbReference type="Gene3D" id="3.30.40.10">
    <property type="entry name" value="Zinc/RING finger domain, C3HC4 (zinc finger)"/>
    <property type="match status" value="1"/>
</dbReference>